<organism evidence="2 3">
    <name type="scientific">Cyphellophora europaea (strain CBS 101466)</name>
    <name type="common">Phialophora europaea</name>
    <dbReference type="NCBI Taxonomy" id="1220924"/>
    <lineage>
        <taxon>Eukaryota</taxon>
        <taxon>Fungi</taxon>
        <taxon>Dikarya</taxon>
        <taxon>Ascomycota</taxon>
        <taxon>Pezizomycotina</taxon>
        <taxon>Eurotiomycetes</taxon>
        <taxon>Chaetothyriomycetidae</taxon>
        <taxon>Chaetothyriales</taxon>
        <taxon>Cyphellophoraceae</taxon>
        <taxon>Cyphellophora</taxon>
    </lineage>
</organism>
<feature type="compositionally biased region" description="Basic residues" evidence="1">
    <location>
        <begin position="216"/>
        <end position="225"/>
    </location>
</feature>
<feature type="compositionally biased region" description="Basic and acidic residues" evidence="1">
    <location>
        <begin position="327"/>
        <end position="344"/>
    </location>
</feature>
<dbReference type="HOGENOM" id="CLU_792311_0_0_1"/>
<dbReference type="AlphaFoldDB" id="W2S5B5"/>
<dbReference type="RefSeq" id="XP_008713898.1">
    <property type="nucleotide sequence ID" value="XM_008715676.1"/>
</dbReference>
<sequence>MCIFYLGYHANCPSHPPGFSHRGGCNKTIFHVLGAHAQRDLLHHIRQKARPNESPEVREWLKYITSRQRYRGIAWSEIRDLPQKAQIDAVKPCNSSKCDPDLWDLVETLPAQEQARHRRGKYTEYCSVCAPQVPAAKRMWENLPVRVSLWMLPNFKPNERSLTSMGYKQERTRAHSEWVAPESNWVTRAASSVGGESASSASTEVSGSKASPHPSPRPRNRRRSSSKVLETMDTLMEEGQGSGGGDAPGGDDRRSRNKDPRPRQQGCDSASSGLTAAEMTGHGRSEYSALGQPGRAQMAESESESGTTGSTFGSSVFGDDGEDDDSTEIHDSESEHRRQTQFDRRHGRYC</sequence>
<evidence type="ECO:0000313" key="2">
    <source>
        <dbReference type="EMBL" id="ETN43876.1"/>
    </source>
</evidence>
<dbReference type="EMBL" id="KB822717">
    <property type="protein sequence ID" value="ETN43876.1"/>
    <property type="molecule type" value="Genomic_DNA"/>
</dbReference>
<dbReference type="GeneID" id="19978346"/>
<evidence type="ECO:0000256" key="1">
    <source>
        <dbReference type="SAM" id="MobiDB-lite"/>
    </source>
</evidence>
<dbReference type="Proteomes" id="UP000030752">
    <property type="component" value="Unassembled WGS sequence"/>
</dbReference>
<dbReference type="VEuPathDB" id="FungiDB:HMPREF1541_11007"/>
<keyword evidence="3" id="KW-1185">Reference proteome</keyword>
<proteinExistence type="predicted"/>
<feature type="compositionally biased region" description="Low complexity" evidence="1">
    <location>
        <begin position="304"/>
        <end position="315"/>
    </location>
</feature>
<gene>
    <name evidence="2" type="ORF">HMPREF1541_11007</name>
</gene>
<evidence type="ECO:0000313" key="3">
    <source>
        <dbReference type="Proteomes" id="UP000030752"/>
    </source>
</evidence>
<feature type="region of interest" description="Disordered" evidence="1">
    <location>
        <begin position="189"/>
        <end position="350"/>
    </location>
</feature>
<feature type="compositionally biased region" description="Low complexity" evidence="1">
    <location>
        <begin position="189"/>
        <end position="212"/>
    </location>
</feature>
<dbReference type="InParanoid" id="W2S5B5"/>
<feature type="compositionally biased region" description="Basic and acidic residues" evidence="1">
    <location>
        <begin position="250"/>
        <end position="262"/>
    </location>
</feature>
<protein>
    <submittedName>
        <fullName evidence="2">Uncharacterized protein</fullName>
    </submittedName>
</protein>
<reference evidence="2 3" key="1">
    <citation type="submission" date="2013-03" db="EMBL/GenBank/DDBJ databases">
        <title>The Genome Sequence of Phialophora europaea CBS 101466.</title>
        <authorList>
            <consortium name="The Broad Institute Genomics Platform"/>
            <person name="Cuomo C."/>
            <person name="de Hoog S."/>
            <person name="Gorbushina A."/>
            <person name="Walker B."/>
            <person name="Young S.K."/>
            <person name="Zeng Q."/>
            <person name="Gargeya S."/>
            <person name="Fitzgerald M."/>
            <person name="Haas B."/>
            <person name="Abouelleil A."/>
            <person name="Allen A.W."/>
            <person name="Alvarado L."/>
            <person name="Arachchi H.M."/>
            <person name="Berlin A.M."/>
            <person name="Chapman S.B."/>
            <person name="Gainer-Dewar J."/>
            <person name="Goldberg J."/>
            <person name="Griggs A."/>
            <person name="Gujja S."/>
            <person name="Hansen M."/>
            <person name="Howarth C."/>
            <person name="Imamovic A."/>
            <person name="Ireland A."/>
            <person name="Larimer J."/>
            <person name="McCowan C."/>
            <person name="Murphy C."/>
            <person name="Pearson M."/>
            <person name="Poon T.W."/>
            <person name="Priest M."/>
            <person name="Roberts A."/>
            <person name="Saif S."/>
            <person name="Shea T."/>
            <person name="Sisk P."/>
            <person name="Sykes S."/>
            <person name="Wortman J."/>
            <person name="Nusbaum C."/>
            <person name="Birren B."/>
        </authorList>
    </citation>
    <scope>NUCLEOTIDE SEQUENCE [LARGE SCALE GENOMIC DNA]</scope>
    <source>
        <strain evidence="2 3">CBS 101466</strain>
    </source>
</reference>
<name>W2S5B5_CYPE1</name>
<accession>W2S5B5</accession>